<organism evidence="2 3">
    <name type="scientific">Winogradskyella rapida</name>
    <dbReference type="NCBI Taxonomy" id="549701"/>
    <lineage>
        <taxon>Bacteria</taxon>
        <taxon>Pseudomonadati</taxon>
        <taxon>Bacteroidota</taxon>
        <taxon>Flavobacteriia</taxon>
        <taxon>Flavobacteriales</taxon>
        <taxon>Flavobacteriaceae</taxon>
        <taxon>Winogradskyella</taxon>
    </lineage>
</organism>
<proteinExistence type="predicted"/>
<evidence type="ECO:0000313" key="2">
    <source>
        <dbReference type="EMBL" id="MFD1016705.1"/>
    </source>
</evidence>
<reference evidence="3" key="1">
    <citation type="journal article" date="2019" name="Int. J. Syst. Evol. Microbiol.">
        <title>The Global Catalogue of Microorganisms (GCM) 10K type strain sequencing project: providing services to taxonomists for standard genome sequencing and annotation.</title>
        <authorList>
            <consortium name="The Broad Institute Genomics Platform"/>
            <consortium name="The Broad Institute Genome Sequencing Center for Infectious Disease"/>
            <person name="Wu L."/>
            <person name="Ma J."/>
        </authorList>
    </citation>
    <scope>NUCLEOTIDE SEQUENCE [LARGE SCALE GENOMIC DNA]</scope>
    <source>
        <strain evidence="3">CCUG 56098</strain>
    </source>
</reference>
<evidence type="ECO:0000313" key="3">
    <source>
        <dbReference type="Proteomes" id="UP001597086"/>
    </source>
</evidence>
<dbReference type="Proteomes" id="UP001597086">
    <property type="component" value="Unassembled WGS sequence"/>
</dbReference>
<evidence type="ECO:0000256" key="1">
    <source>
        <dbReference type="SAM" id="MobiDB-lite"/>
    </source>
</evidence>
<dbReference type="RefSeq" id="WP_386117751.1">
    <property type="nucleotide sequence ID" value="NZ_JBHTKM010000063.1"/>
</dbReference>
<protein>
    <submittedName>
        <fullName evidence="2">Uncharacterized protein</fullName>
    </submittedName>
</protein>
<accession>A0ABW3KUZ3</accession>
<sequence>MSINWELSEPMPHYFWNDAAKLSIGQTPSNPHKPLKTNNFKNKCLN</sequence>
<comment type="caution">
    <text evidence="2">The sequence shown here is derived from an EMBL/GenBank/DDBJ whole genome shotgun (WGS) entry which is preliminary data.</text>
</comment>
<name>A0ABW3KUZ3_9FLAO</name>
<dbReference type="EMBL" id="JBHTKM010000063">
    <property type="protein sequence ID" value="MFD1016705.1"/>
    <property type="molecule type" value="Genomic_DNA"/>
</dbReference>
<gene>
    <name evidence="2" type="ORF">ACFQ13_12325</name>
</gene>
<feature type="region of interest" description="Disordered" evidence="1">
    <location>
        <begin position="26"/>
        <end position="46"/>
    </location>
</feature>
<keyword evidence="3" id="KW-1185">Reference proteome</keyword>